<accession>A0A1X6NY35</accession>
<gene>
    <name evidence="1" type="ORF">BU14_0339s0004</name>
</gene>
<evidence type="ECO:0000313" key="1">
    <source>
        <dbReference type="EMBL" id="OSX73539.1"/>
    </source>
</evidence>
<name>A0A1X6NY35_PORUM</name>
<dbReference type="EMBL" id="KV918990">
    <property type="protein sequence ID" value="OSX73539.1"/>
    <property type="molecule type" value="Genomic_DNA"/>
</dbReference>
<reference evidence="1 2" key="1">
    <citation type="submission" date="2017-03" db="EMBL/GenBank/DDBJ databases">
        <title>WGS assembly of Porphyra umbilicalis.</title>
        <authorList>
            <person name="Brawley S.H."/>
            <person name="Blouin N.A."/>
            <person name="Ficko-Blean E."/>
            <person name="Wheeler G.L."/>
            <person name="Lohr M."/>
            <person name="Goodson H.V."/>
            <person name="Jenkins J.W."/>
            <person name="Blaby-Haas C.E."/>
            <person name="Helliwell K.E."/>
            <person name="Chan C."/>
            <person name="Marriage T."/>
            <person name="Bhattacharya D."/>
            <person name="Klein A.S."/>
            <person name="Badis Y."/>
            <person name="Brodie J."/>
            <person name="Cao Y."/>
            <person name="Collen J."/>
            <person name="Dittami S.M."/>
            <person name="Gachon C.M."/>
            <person name="Green B.R."/>
            <person name="Karpowicz S."/>
            <person name="Kim J.W."/>
            <person name="Kudahl U."/>
            <person name="Lin S."/>
            <person name="Michel G."/>
            <person name="Mittag M."/>
            <person name="Olson B.J."/>
            <person name="Pangilinan J."/>
            <person name="Peng Y."/>
            <person name="Qiu H."/>
            <person name="Shu S."/>
            <person name="Singer J.T."/>
            <person name="Smith A.G."/>
            <person name="Sprecher B.N."/>
            <person name="Wagner V."/>
            <person name="Wang W."/>
            <person name="Wang Z.-Y."/>
            <person name="Yan J."/>
            <person name="Yarish C."/>
            <person name="Zoeuner-Riek S."/>
            <person name="Zhuang Y."/>
            <person name="Zou Y."/>
            <person name="Lindquist E.A."/>
            <person name="Grimwood J."/>
            <person name="Barry K."/>
            <person name="Rokhsar D.S."/>
            <person name="Schmutz J."/>
            <person name="Stiller J.W."/>
            <person name="Grossman A.R."/>
            <person name="Prochnik S.E."/>
        </authorList>
    </citation>
    <scope>NUCLEOTIDE SEQUENCE [LARGE SCALE GENOMIC DNA]</scope>
    <source>
        <strain evidence="1">4086291</strain>
    </source>
</reference>
<evidence type="ECO:0000313" key="2">
    <source>
        <dbReference type="Proteomes" id="UP000218209"/>
    </source>
</evidence>
<proteinExistence type="predicted"/>
<sequence>MLQVFVNECNGSGLSTAFQTRLYDVLAKWDGSDGGGKSVASGTNRIGDVFSSATAFRNAVHDDLDDAILSAGWKRCTLVQGGVSYVTYFRSVLKTALDALRNAKEVQLRRDNSEVGRRRQAPMDGEAFKAHQDAIDATTFQKAFVLGLYVYSDASLISWSGGTCTLLCPACIRLACLLASVRPHARASRNIHVLGLLLTASPRLFAFSLSLCYLFQAHYLYPIRIRVFNDVSGVVCLLTIAYVPIVRTLKEPGSRAKATGRRWGVLQRTLYLAFIEAIAASHSGHVLDESIGGYKLAFLRVLLYACDRPEERAILCMKAGNFGKCCSTCEVQAEDACSEKGVTAAPRDVVQTLTRHLEAAKLGRTTRARKRRVMLEMESTINAFVPALASLGGLGTVPHHLYKMIAIDPLHLFIPSTRTRVPLPVPAMCAQSSSVDVAWRLLSLLGTSLAQRRNRQPSLVINRGRAFGFLCSS</sequence>
<dbReference type="AlphaFoldDB" id="A0A1X6NY35"/>
<dbReference type="OrthoDB" id="546399at2759"/>
<keyword evidence="2" id="KW-1185">Reference proteome</keyword>
<protein>
    <submittedName>
        <fullName evidence="1">Uncharacterized protein</fullName>
    </submittedName>
</protein>
<dbReference type="Proteomes" id="UP000218209">
    <property type="component" value="Unassembled WGS sequence"/>
</dbReference>
<organism evidence="1 2">
    <name type="scientific">Porphyra umbilicalis</name>
    <name type="common">Purple laver</name>
    <name type="synonym">Red alga</name>
    <dbReference type="NCBI Taxonomy" id="2786"/>
    <lineage>
        <taxon>Eukaryota</taxon>
        <taxon>Rhodophyta</taxon>
        <taxon>Bangiophyceae</taxon>
        <taxon>Bangiales</taxon>
        <taxon>Bangiaceae</taxon>
        <taxon>Porphyra</taxon>
    </lineage>
</organism>